<keyword evidence="11" id="KW-1185">Reference proteome</keyword>
<dbReference type="GO" id="GO:0016592">
    <property type="term" value="C:mediator complex"/>
    <property type="evidence" value="ECO:0007669"/>
    <property type="project" value="InterPro"/>
</dbReference>
<keyword evidence="5 7" id="KW-0804">Transcription</keyword>
<evidence type="ECO:0000256" key="1">
    <source>
        <dbReference type="ARBA" id="ARBA00004123"/>
    </source>
</evidence>
<dbReference type="Pfam" id="PF10744">
    <property type="entry name" value="Med1"/>
    <property type="match status" value="1"/>
</dbReference>
<dbReference type="Proteomes" id="UP000799439">
    <property type="component" value="Unassembled WGS sequence"/>
</dbReference>
<evidence type="ECO:0000256" key="6">
    <source>
        <dbReference type="ARBA" id="ARBA00023242"/>
    </source>
</evidence>
<dbReference type="AlphaFoldDB" id="A0A9P4IYW0"/>
<feature type="domain" description="Mediator complex subunit Med1" evidence="9">
    <location>
        <begin position="174"/>
        <end position="568"/>
    </location>
</feature>
<gene>
    <name evidence="10" type="ORF">K461DRAFT_173718</name>
</gene>
<sequence>MSTPNHSATPGMPAKHATPQTAVTPRSVPSPALSRAHPVSQAVRTPQPTGFTKGGTAMVPSLSQTSMASGSSGRGQGLGILGSGGIKHEGVSPAMLGVSGVSSVAGTSNLLSFASPNAMAALDGLGMGAPGMSMGLSDMGRGKRDEDEERRRKVTNILGKLSGKEKIEAGSGMGRISDEGVRRVGRWAGFDVDIERKYQGKDWEGQRPIIIAGRNAMLIDVAFEDNAVSKVDVAFTSEDENVAAHQADAAKVLKEDLTAPVGVAAINTRLDRFASNLEALARLDKLSSANVNCVEAVTGVYASLKRLYEHEKKAAETIIGGDVKDRQQKIEDEVTCRKSGRPAMHAHRRIGLSLDYWIISQATTVPSLKPSNDTMDVDTDTDTSDSSKPLTSDIYSLEITVQPTDPTSFPPIRITKDWLTPSITKPPTLEGPDLLLPETTDWLDPPPLPDSEPQEVRFVARLHPPIVLPYAVASHLLTSTGSPAPTVDHASSYEATLLSLGDTPAVRSRAVTLPGGQEVQQRFALHVPKQELAYTLTEIPFAHPRQVVEALPVLRQWACLGRILRTAFLPVLGEDGETGPVAVVKEGGRKKIALDALLAGGDGTGDGRAVDVSLSTGAAASLGTLGGEMALMGLGMGPSLGVFFSAPGLEGKGEELKTLTLRVVPGGEVLVSGKGEGGTMEVEEGKKVEELGRALRVAGWDLGVWVEWVRGAR</sequence>
<organism evidence="10 11">
    <name type="scientific">Myriangium duriaei CBS 260.36</name>
    <dbReference type="NCBI Taxonomy" id="1168546"/>
    <lineage>
        <taxon>Eukaryota</taxon>
        <taxon>Fungi</taxon>
        <taxon>Dikarya</taxon>
        <taxon>Ascomycota</taxon>
        <taxon>Pezizomycotina</taxon>
        <taxon>Dothideomycetes</taxon>
        <taxon>Dothideomycetidae</taxon>
        <taxon>Myriangiales</taxon>
        <taxon>Myriangiaceae</taxon>
        <taxon>Myriangium</taxon>
    </lineage>
</organism>
<feature type="region of interest" description="Disordered" evidence="8">
    <location>
        <begin position="1"/>
        <end position="81"/>
    </location>
</feature>
<dbReference type="PANTHER" id="PTHR35041">
    <property type="entry name" value="MEDIATOR OF RNA POLYMERASE II TRANSCRIPTION SUBUNIT 1"/>
    <property type="match status" value="1"/>
</dbReference>
<keyword evidence="3 7" id="KW-0805">Transcription regulation</keyword>
<dbReference type="EMBL" id="ML996088">
    <property type="protein sequence ID" value="KAF2151479.1"/>
    <property type="molecule type" value="Genomic_DNA"/>
</dbReference>
<reference evidence="10" key="1">
    <citation type="journal article" date="2020" name="Stud. Mycol.">
        <title>101 Dothideomycetes genomes: a test case for predicting lifestyles and emergence of pathogens.</title>
        <authorList>
            <person name="Haridas S."/>
            <person name="Albert R."/>
            <person name="Binder M."/>
            <person name="Bloem J."/>
            <person name="Labutti K."/>
            <person name="Salamov A."/>
            <person name="Andreopoulos B."/>
            <person name="Baker S."/>
            <person name="Barry K."/>
            <person name="Bills G."/>
            <person name="Bluhm B."/>
            <person name="Cannon C."/>
            <person name="Castanera R."/>
            <person name="Culley D."/>
            <person name="Daum C."/>
            <person name="Ezra D."/>
            <person name="Gonzalez J."/>
            <person name="Henrissat B."/>
            <person name="Kuo A."/>
            <person name="Liang C."/>
            <person name="Lipzen A."/>
            <person name="Lutzoni F."/>
            <person name="Magnuson J."/>
            <person name="Mondo S."/>
            <person name="Nolan M."/>
            <person name="Ohm R."/>
            <person name="Pangilinan J."/>
            <person name="Park H.-J."/>
            <person name="Ramirez L."/>
            <person name="Alfaro M."/>
            <person name="Sun H."/>
            <person name="Tritt A."/>
            <person name="Yoshinaga Y."/>
            <person name="Zwiers L.-H."/>
            <person name="Turgeon B."/>
            <person name="Goodwin S."/>
            <person name="Spatafora J."/>
            <person name="Crous P."/>
            <person name="Grigoriev I."/>
        </authorList>
    </citation>
    <scope>NUCLEOTIDE SEQUENCE</scope>
    <source>
        <strain evidence="10">CBS 260.36</strain>
    </source>
</reference>
<evidence type="ECO:0000256" key="5">
    <source>
        <dbReference type="ARBA" id="ARBA00023163"/>
    </source>
</evidence>
<keyword evidence="4 7" id="KW-0010">Activator</keyword>
<evidence type="ECO:0000259" key="9">
    <source>
        <dbReference type="Pfam" id="PF10744"/>
    </source>
</evidence>
<dbReference type="OrthoDB" id="5310959at2759"/>
<evidence type="ECO:0000313" key="11">
    <source>
        <dbReference type="Proteomes" id="UP000799439"/>
    </source>
</evidence>
<feature type="compositionally biased region" description="Gly residues" evidence="8">
    <location>
        <begin position="72"/>
        <end position="81"/>
    </location>
</feature>
<comment type="function">
    <text evidence="7">Component of the Mediator complex, a coactivator involved in the regulated transcription of nearly all RNA polymerase II-dependent genes. Mediator functions as a bridge to convey information from gene-specific regulatory proteins to the basal RNA polymerase II transcription machinery. Mediator is recruited to promoters by direct interactions with regulatory proteins and serves as a scaffold for the assembly of a functional preinitiation complex with RNA polymerase II and the general transcription factors.</text>
</comment>
<comment type="similarity">
    <text evidence="2 7">Belongs to the Mediator complex subunit 1 family.</text>
</comment>
<proteinExistence type="inferred from homology"/>
<name>A0A9P4IYW0_9PEZI</name>
<dbReference type="PANTHER" id="PTHR35041:SF4">
    <property type="entry name" value="MEDIATOR OF RNA POLYMERASE II TRANSCRIPTION SUBUNIT 1"/>
    <property type="match status" value="1"/>
</dbReference>
<comment type="subcellular location">
    <subcellularLocation>
        <location evidence="1 7">Nucleus</location>
    </subcellularLocation>
</comment>
<dbReference type="GO" id="GO:0003712">
    <property type="term" value="F:transcription coregulator activity"/>
    <property type="evidence" value="ECO:0007669"/>
    <property type="project" value="InterPro"/>
</dbReference>
<evidence type="ECO:0000256" key="3">
    <source>
        <dbReference type="ARBA" id="ARBA00023015"/>
    </source>
</evidence>
<evidence type="ECO:0000313" key="10">
    <source>
        <dbReference type="EMBL" id="KAF2151479.1"/>
    </source>
</evidence>
<protein>
    <recommendedName>
        <fullName evidence="7">Mediator of RNA polymerase II transcription subunit 1</fullName>
    </recommendedName>
    <alternativeName>
        <fullName evidence="7">Mediator complex subunit 1</fullName>
    </alternativeName>
</protein>
<comment type="caution">
    <text evidence="10">The sequence shown here is derived from an EMBL/GenBank/DDBJ whole genome shotgun (WGS) entry which is preliminary data.</text>
</comment>
<accession>A0A9P4IYW0</accession>
<dbReference type="GO" id="GO:0045944">
    <property type="term" value="P:positive regulation of transcription by RNA polymerase II"/>
    <property type="evidence" value="ECO:0007669"/>
    <property type="project" value="UniProtKB-ARBA"/>
</dbReference>
<evidence type="ECO:0000256" key="2">
    <source>
        <dbReference type="ARBA" id="ARBA00006210"/>
    </source>
</evidence>
<evidence type="ECO:0000256" key="7">
    <source>
        <dbReference type="RuleBase" id="RU364059"/>
    </source>
</evidence>
<feature type="region of interest" description="Disordered" evidence="8">
    <location>
        <begin position="369"/>
        <end position="390"/>
    </location>
</feature>
<dbReference type="InterPro" id="IPR019680">
    <property type="entry name" value="Mediator_Med1"/>
</dbReference>
<evidence type="ECO:0000256" key="4">
    <source>
        <dbReference type="ARBA" id="ARBA00023159"/>
    </source>
</evidence>
<keyword evidence="6 7" id="KW-0539">Nucleus</keyword>
<evidence type="ECO:0000256" key="8">
    <source>
        <dbReference type="SAM" id="MobiDB-lite"/>
    </source>
</evidence>